<dbReference type="GO" id="GO:0003735">
    <property type="term" value="F:structural constituent of ribosome"/>
    <property type="evidence" value="ECO:0007669"/>
    <property type="project" value="TreeGrafter"/>
</dbReference>
<dbReference type="InterPro" id="IPR012340">
    <property type="entry name" value="NA-bd_OB-fold"/>
</dbReference>
<name>A0A1F5T2Z6_9BACT</name>
<proteinExistence type="inferred from homology"/>
<comment type="similarity">
    <text evidence="1">Belongs to the bacterial ribosomal protein bS1 family.</text>
</comment>
<keyword evidence="2" id="KW-0689">Ribosomal protein</keyword>
<dbReference type="PANTHER" id="PTHR10724:SF7">
    <property type="entry name" value="SMALL RIBOSOMAL SUBUNIT PROTEIN BS1C"/>
    <property type="match status" value="1"/>
</dbReference>
<evidence type="ECO:0000313" key="7">
    <source>
        <dbReference type="EMBL" id="OGF33354.1"/>
    </source>
</evidence>
<dbReference type="Pfam" id="PF00575">
    <property type="entry name" value="S1"/>
    <property type="match status" value="4"/>
</dbReference>
<feature type="domain" description="S1 motif" evidence="6">
    <location>
        <begin position="126"/>
        <end position="204"/>
    </location>
</feature>
<dbReference type="PROSITE" id="PS50126">
    <property type="entry name" value="S1"/>
    <property type="match status" value="4"/>
</dbReference>
<sequence>MVATKSKKIAQKKALQEKDLNSKMAQLLEKDITNFKPLEMNQLVKGTVINATKTEVLVDVEGITTGIIRGKELSYDTEEQQQLKVGDNVEATVIDLENEIGMLELSFRFASHQKAWENLDIFRQENKIVSAKILDANKGGLLITVNGVKGFLPVSQLNPEHYPRVPGGDKNKILDKLKSYVGESFEAKVIDVDESQEKLIVSEKAAWEETQKDVLDKYKVGDVIDGTITAVTDFGIFIKFGENLEGLVHISELAWQRIDNPAELFKVGQDIKAEIINIEGSKIFLSIKKLQTDPWTDIEKKYKVGQLVKGKVLKVNPFGLFVELDKDIHGLAHVSELSNKTITNTEDIAKPGDEKEFKIVSIEPNEHRLGLSLKDLEGKASSASTVNTASKDAVEEKETEKVEDVKQKEHVETTEDEKTVDKE</sequence>
<dbReference type="PANTHER" id="PTHR10724">
    <property type="entry name" value="30S RIBOSOMAL PROTEIN S1"/>
    <property type="match status" value="1"/>
</dbReference>
<keyword evidence="3" id="KW-0687">Ribonucleoprotein</keyword>
<evidence type="ECO:0000259" key="6">
    <source>
        <dbReference type="PROSITE" id="PS50126"/>
    </source>
</evidence>
<feature type="domain" description="S1 motif" evidence="6">
    <location>
        <begin position="41"/>
        <end position="108"/>
    </location>
</feature>
<dbReference type="AlphaFoldDB" id="A0A1F5T2Z6"/>
<protein>
    <recommendedName>
        <fullName evidence="6">S1 motif domain-containing protein</fullName>
    </recommendedName>
</protein>
<comment type="caution">
    <text evidence="7">The sequence shown here is derived from an EMBL/GenBank/DDBJ whole genome shotgun (WGS) entry which is preliminary data.</text>
</comment>
<dbReference type="EMBL" id="MFGJ01000001">
    <property type="protein sequence ID" value="OGF33354.1"/>
    <property type="molecule type" value="Genomic_DNA"/>
</dbReference>
<dbReference type="InterPro" id="IPR003029">
    <property type="entry name" value="S1_domain"/>
</dbReference>
<feature type="region of interest" description="Disordered" evidence="5">
    <location>
        <begin position="378"/>
        <end position="423"/>
    </location>
</feature>
<dbReference type="CDD" id="cd04465">
    <property type="entry name" value="S1_RPS1_repeat_ec2_hs2"/>
    <property type="match status" value="1"/>
</dbReference>
<evidence type="ECO:0000256" key="5">
    <source>
        <dbReference type="SAM" id="MobiDB-lite"/>
    </source>
</evidence>
<dbReference type="STRING" id="1798002.A2478_01480"/>
<organism evidence="7 8">
    <name type="scientific">Candidatus Falkowbacteria bacterium RIFOXYC2_FULL_36_12</name>
    <dbReference type="NCBI Taxonomy" id="1798002"/>
    <lineage>
        <taxon>Bacteria</taxon>
        <taxon>Candidatus Falkowiibacteriota</taxon>
    </lineage>
</organism>
<reference evidence="7 8" key="1">
    <citation type="journal article" date="2016" name="Nat. Commun.">
        <title>Thousands of microbial genomes shed light on interconnected biogeochemical processes in an aquifer system.</title>
        <authorList>
            <person name="Anantharaman K."/>
            <person name="Brown C.T."/>
            <person name="Hug L.A."/>
            <person name="Sharon I."/>
            <person name="Castelle C.J."/>
            <person name="Probst A.J."/>
            <person name="Thomas B.C."/>
            <person name="Singh A."/>
            <person name="Wilkins M.J."/>
            <person name="Karaoz U."/>
            <person name="Brodie E.L."/>
            <person name="Williams K.H."/>
            <person name="Hubbard S.S."/>
            <person name="Banfield J.F."/>
        </authorList>
    </citation>
    <scope>NUCLEOTIDE SEQUENCE [LARGE SCALE GENOMIC DNA]</scope>
</reference>
<feature type="compositionally biased region" description="Basic and acidic residues" evidence="5">
    <location>
        <begin position="392"/>
        <end position="423"/>
    </location>
</feature>
<comment type="function">
    <text evidence="4">Binds mRNA; thus facilitating recognition of the initiation point. It is needed to translate mRNA with a short Shine-Dalgarno (SD) purine-rich sequence.</text>
</comment>
<gene>
    <name evidence="7" type="ORF">A2478_01480</name>
</gene>
<dbReference type="PRINTS" id="PR00681">
    <property type="entry name" value="RIBOSOMALS1"/>
</dbReference>
<evidence type="ECO:0000256" key="3">
    <source>
        <dbReference type="ARBA" id="ARBA00023274"/>
    </source>
</evidence>
<dbReference type="SMART" id="SM00316">
    <property type="entry name" value="S1"/>
    <property type="match status" value="4"/>
</dbReference>
<feature type="domain" description="S1 motif" evidence="6">
    <location>
        <begin position="305"/>
        <end position="374"/>
    </location>
</feature>
<dbReference type="GO" id="GO:0003729">
    <property type="term" value="F:mRNA binding"/>
    <property type="evidence" value="ECO:0007669"/>
    <property type="project" value="TreeGrafter"/>
</dbReference>
<feature type="compositionally biased region" description="Polar residues" evidence="5">
    <location>
        <begin position="381"/>
        <end position="390"/>
    </location>
</feature>
<evidence type="ECO:0000256" key="1">
    <source>
        <dbReference type="ARBA" id="ARBA00006767"/>
    </source>
</evidence>
<feature type="domain" description="S1 motif" evidence="6">
    <location>
        <begin position="221"/>
        <end position="288"/>
    </location>
</feature>
<accession>A0A1F5T2Z6</accession>
<dbReference type="SUPFAM" id="SSF50249">
    <property type="entry name" value="Nucleic acid-binding proteins"/>
    <property type="match status" value="4"/>
</dbReference>
<dbReference type="Proteomes" id="UP000179001">
    <property type="component" value="Unassembled WGS sequence"/>
</dbReference>
<evidence type="ECO:0000256" key="4">
    <source>
        <dbReference type="ARBA" id="ARBA00025604"/>
    </source>
</evidence>
<dbReference type="InterPro" id="IPR035104">
    <property type="entry name" value="Ribosomal_protein_S1-like"/>
</dbReference>
<dbReference type="FunFam" id="2.40.50.140:FF:000103">
    <property type="entry name" value="protein RRP5 homolog"/>
    <property type="match status" value="2"/>
</dbReference>
<evidence type="ECO:0000313" key="8">
    <source>
        <dbReference type="Proteomes" id="UP000179001"/>
    </source>
</evidence>
<evidence type="ECO:0000256" key="2">
    <source>
        <dbReference type="ARBA" id="ARBA00022980"/>
    </source>
</evidence>
<dbReference type="GO" id="GO:0006412">
    <property type="term" value="P:translation"/>
    <property type="evidence" value="ECO:0007669"/>
    <property type="project" value="TreeGrafter"/>
</dbReference>
<dbReference type="Gene3D" id="2.40.50.140">
    <property type="entry name" value="Nucleic acid-binding proteins"/>
    <property type="match status" value="4"/>
</dbReference>
<dbReference type="InterPro" id="IPR050437">
    <property type="entry name" value="Ribos_protein_bS1-like"/>
</dbReference>